<name>I0L113_9ACTN</name>
<dbReference type="eggNOG" id="ENOG503375I">
    <property type="taxonomic scope" value="Bacteria"/>
</dbReference>
<accession>I0L113</accession>
<sequence length="136" mass="14886">MTYFADLTPYTYLERHDEYGHGVSDEPPLNVGWLDAAHPFPTGAPPDGLMAALTALATVRVRQTRGYHYCEICVRDMGEDAMDAVRQGVIARESAEFEVRGDGVVYAAPQLLLHYVAAHEYLPPAEFCTAALGATI</sequence>
<dbReference type="RefSeq" id="WP_007458225.1">
    <property type="nucleotide sequence ID" value="NZ_HF570108.1"/>
</dbReference>
<dbReference type="STRING" id="1150864.MILUP08_42431"/>
<dbReference type="EMBL" id="CAIE01000018">
    <property type="protein sequence ID" value="CCH17510.1"/>
    <property type="molecule type" value="Genomic_DNA"/>
</dbReference>
<dbReference type="InterPro" id="IPR057679">
    <property type="entry name" value="DUF7919"/>
</dbReference>
<dbReference type="Proteomes" id="UP000003448">
    <property type="component" value="Unassembled WGS sequence"/>
</dbReference>
<protein>
    <recommendedName>
        <fullName evidence="1">DUF7919 domain-containing protein</fullName>
    </recommendedName>
</protein>
<evidence type="ECO:0000313" key="2">
    <source>
        <dbReference type="EMBL" id="CCH17510.1"/>
    </source>
</evidence>
<gene>
    <name evidence="2" type="ORF">MILUP08_42431</name>
</gene>
<keyword evidence="3" id="KW-1185">Reference proteome</keyword>
<dbReference type="OrthoDB" id="5523878at2"/>
<feature type="domain" description="DUF7919" evidence="1">
    <location>
        <begin position="2"/>
        <end position="131"/>
    </location>
</feature>
<organism evidence="2 3">
    <name type="scientific">Micromonospora lupini str. Lupac 08</name>
    <dbReference type="NCBI Taxonomy" id="1150864"/>
    <lineage>
        <taxon>Bacteria</taxon>
        <taxon>Bacillati</taxon>
        <taxon>Actinomycetota</taxon>
        <taxon>Actinomycetes</taxon>
        <taxon>Micromonosporales</taxon>
        <taxon>Micromonosporaceae</taxon>
        <taxon>Micromonospora</taxon>
    </lineage>
</organism>
<proteinExistence type="predicted"/>
<evidence type="ECO:0000313" key="3">
    <source>
        <dbReference type="Proteomes" id="UP000003448"/>
    </source>
</evidence>
<comment type="caution">
    <text evidence="2">The sequence shown here is derived from an EMBL/GenBank/DDBJ whole genome shotgun (WGS) entry which is preliminary data.</text>
</comment>
<evidence type="ECO:0000259" key="1">
    <source>
        <dbReference type="Pfam" id="PF25535"/>
    </source>
</evidence>
<dbReference type="AlphaFoldDB" id="I0L113"/>
<dbReference type="Pfam" id="PF25535">
    <property type="entry name" value="DUF7919"/>
    <property type="match status" value="1"/>
</dbReference>
<reference evidence="3" key="1">
    <citation type="journal article" date="2012" name="J. Bacteriol.">
        <title>Genome Sequence of Micromonospora lupini Lupac 08, Isolated from Root Nodules of Lupinus angustifolius.</title>
        <authorList>
            <person name="Alonso-Vega P."/>
            <person name="Normand P."/>
            <person name="Bacigalupe R."/>
            <person name="Pujic P."/>
            <person name="Lajus A."/>
            <person name="Vallenet D."/>
            <person name="Carro L."/>
            <person name="Coll P."/>
            <person name="Trujillo M.E."/>
        </authorList>
    </citation>
    <scope>NUCLEOTIDE SEQUENCE [LARGE SCALE GENOMIC DNA]</scope>
    <source>
        <strain evidence="3">Lupac 08</strain>
    </source>
</reference>